<name>A0ABS2D900_9SPHN</name>
<protein>
    <submittedName>
        <fullName evidence="2">PaaI family thioesterase</fullName>
    </submittedName>
</protein>
<dbReference type="Pfam" id="PF03061">
    <property type="entry name" value="4HBT"/>
    <property type="match status" value="1"/>
</dbReference>
<dbReference type="InterPro" id="IPR006683">
    <property type="entry name" value="Thioestr_dom"/>
</dbReference>
<comment type="caution">
    <text evidence="2">The sequence shown here is derived from an EMBL/GenBank/DDBJ whole genome shotgun (WGS) entry which is preliminary data.</text>
</comment>
<reference evidence="2 3" key="1">
    <citation type="submission" date="2020-12" db="EMBL/GenBank/DDBJ databases">
        <title>Sphingomonas sp.</title>
        <authorList>
            <person name="Kim M.K."/>
        </authorList>
    </citation>
    <scope>NUCLEOTIDE SEQUENCE [LARGE SCALE GENOMIC DNA]</scope>
    <source>
        <strain evidence="2 3">BT552</strain>
    </source>
</reference>
<keyword evidence="3" id="KW-1185">Reference proteome</keyword>
<sequence length="155" mass="16954">MKRRMPGFDPERFFDLIKGGHTGQLAIGFHAQGPGWIDLILPYDAKLVGDAATGILASGPIVALMDMATSSAVWIRRGRFAPHVTLDLRVDYLRPATPERAVIGRGECYRLSRSVAFVRGVAYHDAPNDPIAHVAGTFMLMDAPAKDVPLQDQRT</sequence>
<proteinExistence type="predicted"/>
<dbReference type="CDD" id="cd03443">
    <property type="entry name" value="PaaI_thioesterase"/>
    <property type="match status" value="1"/>
</dbReference>
<dbReference type="InterPro" id="IPR029069">
    <property type="entry name" value="HotDog_dom_sf"/>
</dbReference>
<accession>A0ABS2D900</accession>
<evidence type="ECO:0000313" key="2">
    <source>
        <dbReference type="EMBL" id="MBM6577400.1"/>
    </source>
</evidence>
<feature type="domain" description="Thioesterase" evidence="1">
    <location>
        <begin position="54"/>
        <end position="125"/>
    </location>
</feature>
<dbReference type="EMBL" id="JAFEMC010000004">
    <property type="protein sequence ID" value="MBM6577400.1"/>
    <property type="molecule type" value="Genomic_DNA"/>
</dbReference>
<dbReference type="Gene3D" id="3.10.129.10">
    <property type="entry name" value="Hotdog Thioesterase"/>
    <property type="match status" value="1"/>
</dbReference>
<evidence type="ECO:0000259" key="1">
    <source>
        <dbReference type="Pfam" id="PF03061"/>
    </source>
</evidence>
<evidence type="ECO:0000313" key="3">
    <source>
        <dbReference type="Proteomes" id="UP000763641"/>
    </source>
</evidence>
<gene>
    <name evidence="2" type="ORF">ILT43_13540</name>
</gene>
<dbReference type="RefSeq" id="WP_204199509.1">
    <property type="nucleotide sequence ID" value="NZ_JAFEMC010000004.1"/>
</dbReference>
<organism evidence="2 3">
    <name type="scientific">Sphingomonas longa</name>
    <dbReference type="NCBI Taxonomy" id="2778730"/>
    <lineage>
        <taxon>Bacteria</taxon>
        <taxon>Pseudomonadati</taxon>
        <taxon>Pseudomonadota</taxon>
        <taxon>Alphaproteobacteria</taxon>
        <taxon>Sphingomonadales</taxon>
        <taxon>Sphingomonadaceae</taxon>
        <taxon>Sphingomonas</taxon>
    </lineage>
</organism>
<dbReference type="SUPFAM" id="SSF54637">
    <property type="entry name" value="Thioesterase/thiol ester dehydrase-isomerase"/>
    <property type="match status" value="1"/>
</dbReference>
<dbReference type="Proteomes" id="UP000763641">
    <property type="component" value="Unassembled WGS sequence"/>
</dbReference>